<evidence type="ECO:0000256" key="2">
    <source>
        <dbReference type="ARBA" id="ARBA00006236"/>
    </source>
</evidence>
<feature type="transmembrane region" description="Helical" evidence="8">
    <location>
        <begin position="91"/>
        <end position="110"/>
    </location>
</feature>
<dbReference type="Pfam" id="PF07690">
    <property type="entry name" value="MFS_1"/>
    <property type="match status" value="1"/>
</dbReference>
<feature type="transmembrane region" description="Helical" evidence="8">
    <location>
        <begin position="358"/>
        <end position="376"/>
    </location>
</feature>
<keyword evidence="5 8" id="KW-0812">Transmembrane</keyword>
<gene>
    <name evidence="10" type="ORF">GCM10023352_21060</name>
</gene>
<evidence type="ECO:0000256" key="8">
    <source>
        <dbReference type="SAM" id="Phobius"/>
    </source>
</evidence>
<feature type="transmembrane region" description="Helical" evidence="8">
    <location>
        <begin position="321"/>
        <end position="346"/>
    </location>
</feature>
<evidence type="ECO:0000313" key="10">
    <source>
        <dbReference type="EMBL" id="GAA4800734.1"/>
    </source>
</evidence>
<feature type="transmembrane region" description="Helical" evidence="8">
    <location>
        <begin position="21"/>
        <end position="40"/>
    </location>
</feature>
<dbReference type="SUPFAM" id="SSF103473">
    <property type="entry name" value="MFS general substrate transporter"/>
    <property type="match status" value="1"/>
</dbReference>
<dbReference type="InterPro" id="IPR036259">
    <property type="entry name" value="MFS_trans_sf"/>
</dbReference>
<dbReference type="Proteomes" id="UP001500187">
    <property type="component" value="Unassembled WGS sequence"/>
</dbReference>
<sequence length="416" mass="43216">MQARKGIMESSHTSHQTPPGLSKIAVFTLASLTAVGPLAIDMYLAALPSISADLNTTASMAQLTLTAFMLGMGAGQFVVGPLSDKTGRRRPLLVGIVLCALATLACVFAPTVEFFIVARFIMGFTGASGLVLARAVVADSTSGLQTARLMGIMMMINGIAPVAAPLIGGIVLAHGDWRDVFKVITVMIALSMVLVTIFIKESLPVERRRTGSLLSAYAGIAEVVKIRRYMGFMLTMALAFGALFGYVSGSPYLLQNVLGLSETQFTYVFGVNSVGIVLASSVMTALVGRVALRKLLTIGVSSLVTVSLLILIHFIMGPQLVPTLVLLFALTCSVGMIFGNASSLALGEARHIAGSASAMLGLTQSVMGGLASPLVSLGGGGAYMPLALTISSFALLAALALLTTPKAESDYTTSSR</sequence>
<accession>A0ABP9BV11</accession>
<feature type="transmembrane region" description="Helical" evidence="8">
    <location>
        <begin position="382"/>
        <end position="402"/>
    </location>
</feature>
<keyword evidence="3" id="KW-0813">Transport</keyword>
<protein>
    <submittedName>
        <fullName evidence="10">Multidrug effflux MFS transporter</fullName>
    </submittedName>
</protein>
<keyword evidence="11" id="KW-1185">Reference proteome</keyword>
<keyword evidence="6 8" id="KW-1133">Transmembrane helix</keyword>
<proteinExistence type="inferred from homology"/>
<dbReference type="EMBL" id="BAABKP010000007">
    <property type="protein sequence ID" value="GAA4800734.1"/>
    <property type="molecule type" value="Genomic_DNA"/>
</dbReference>
<feature type="transmembrane region" description="Helical" evidence="8">
    <location>
        <begin position="60"/>
        <end position="79"/>
    </location>
</feature>
<dbReference type="PANTHER" id="PTHR23502:SF132">
    <property type="entry name" value="POLYAMINE TRANSPORTER 2-RELATED"/>
    <property type="match status" value="1"/>
</dbReference>
<feature type="transmembrane region" description="Helical" evidence="8">
    <location>
        <begin position="116"/>
        <end position="137"/>
    </location>
</feature>
<feature type="transmembrane region" description="Helical" evidence="8">
    <location>
        <begin position="149"/>
        <end position="174"/>
    </location>
</feature>
<feature type="transmembrane region" description="Helical" evidence="8">
    <location>
        <begin position="180"/>
        <end position="199"/>
    </location>
</feature>
<evidence type="ECO:0000256" key="5">
    <source>
        <dbReference type="ARBA" id="ARBA00022692"/>
    </source>
</evidence>
<dbReference type="InterPro" id="IPR004812">
    <property type="entry name" value="Efflux_drug-R_Bcr/CmlA"/>
</dbReference>
<feature type="transmembrane region" description="Helical" evidence="8">
    <location>
        <begin position="295"/>
        <end position="315"/>
    </location>
</feature>
<evidence type="ECO:0000256" key="1">
    <source>
        <dbReference type="ARBA" id="ARBA00004651"/>
    </source>
</evidence>
<evidence type="ECO:0000256" key="7">
    <source>
        <dbReference type="ARBA" id="ARBA00023136"/>
    </source>
</evidence>
<dbReference type="NCBIfam" id="TIGR00710">
    <property type="entry name" value="efflux_Bcr_CflA"/>
    <property type="match status" value="1"/>
</dbReference>
<dbReference type="InterPro" id="IPR020846">
    <property type="entry name" value="MFS_dom"/>
</dbReference>
<evidence type="ECO:0000256" key="3">
    <source>
        <dbReference type="ARBA" id="ARBA00022448"/>
    </source>
</evidence>
<comment type="similarity">
    <text evidence="2">Belongs to the major facilitator superfamily. Bcr/CmlA family.</text>
</comment>
<name>A0ABP9BV11_9MICC</name>
<feature type="transmembrane region" description="Helical" evidence="8">
    <location>
        <begin position="267"/>
        <end position="288"/>
    </location>
</feature>
<organism evidence="10 11">
    <name type="scientific">Rothia endophytica</name>
    <dbReference type="NCBI Taxonomy" id="1324766"/>
    <lineage>
        <taxon>Bacteria</taxon>
        <taxon>Bacillati</taxon>
        <taxon>Actinomycetota</taxon>
        <taxon>Actinomycetes</taxon>
        <taxon>Micrococcales</taxon>
        <taxon>Micrococcaceae</taxon>
        <taxon>Rothia</taxon>
    </lineage>
</organism>
<dbReference type="PROSITE" id="PS50850">
    <property type="entry name" value="MFS"/>
    <property type="match status" value="1"/>
</dbReference>
<comment type="caution">
    <text evidence="10">The sequence shown here is derived from an EMBL/GenBank/DDBJ whole genome shotgun (WGS) entry which is preliminary data.</text>
</comment>
<evidence type="ECO:0000256" key="4">
    <source>
        <dbReference type="ARBA" id="ARBA00022475"/>
    </source>
</evidence>
<feature type="domain" description="Major facilitator superfamily (MFS) profile" evidence="9">
    <location>
        <begin position="25"/>
        <end position="409"/>
    </location>
</feature>
<dbReference type="PANTHER" id="PTHR23502">
    <property type="entry name" value="MAJOR FACILITATOR SUPERFAMILY"/>
    <property type="match status" value="1"/>
</dbReference>
<dbReference type="Gene3D" id="1.20.1720.10">
    <property type="entry name" value="Multidrug resistance protein D"/>
    <property type="match status" value="1"/>
</dbReference>
<feature type="transmembrane region" description="Helical" evidence="8">
    <location>
        <begin position="229"/>
        <end position="247"/>
    </location>
</feature>
<evidence type="ECO:0000313" key="11">
    <source>
        <dbReference type="Proteomes" id="UP001500187"/>
    </source>
</evidence>
<dbReference type="CDD" id="cd17320">
    <property type="entry name" value="MFS_MdfA_MDR_like"/>
    <property type="match status" value="1"/>
</dbReference>
<dbReference type="InterPro" id="IPR011701">
    <property type="entry name" value="MFS"/>
</dbReference>
<reference evidence="11" key="1">
    <citation type="journal article" date="2019" name="Int. J. Syst. Evol. Microbiol.">
        <title>The Global Catalogue of Microorganisms (GCM) 10K type strain sequencing project: providing services to taxonomists for standard genome sequencing and annotation.</title>
        <authorList>
            <consortium name="The Broad Institute Genomics Platform"/>
            <consortium name="The Broad Institute Genome Sequencing Center for Infectious Disease"/>
            <person name="Wu L."/>
            <person name="Ma J."/>
        </authorList>
    </citation>
    <scope>NUCLEOTIDE SEQUENCE [LARGE SCALE GENOMIC DNA]</scope>
    <source>
        <strain evidence="11">JCM 18541</strain>
    </source>
</reference>
<keyword evidence="7 8" id="KW-0472">Membrane</keyword>
<evidence type="ECO:0000259" key="9">
    <source>
        <dbReference type="PROSITE" id="PS50850"/>
    </source>
</evidence>
<keyword evidence="4" id="KW-1003">Cell membrane</keyword>
<comment type="subcellular location">
    <subcellularLocation>
        <location evidence="1">Cell membrane</location>
        <topology evidence="1">Multi-pass membrane protein</topology>
    </subcellularLocation>
</comment>
<evidence type="ECO:0000256" key="6">
    <source>
        <dbReference type="ARBA" id="ARBA00022989"/>
    </source>
</evidence>